<dbReference type="EMBL" id="CAKMRJ010000449">
    <property type="protein sequence ID" value="CAH1419645.1"/>
    <property type="molecule type" value="Genomic_DNA"/>
</dbReference>
<dbReference type="Proteomes" id="UP001157418">
    <property type="component" value="Unassembled WGS sequence"/>
</dbReference>
<accession>A0AAU9M0H9</accession>
<reference evidence="1 2" key="1">
    <citation type="submission" date="2022-01" db="EMBL/GenBank/DDBJ databases">
        <authorList>
            <person name="Xiong W."/>
            <person name="Schranz E."/>
        </authorList>
    </citation>
    <scope>NUCLEOTIDE SEQUENCE [LARGE SCALE GENOMIC DNA]</scope>
</reference>
<protein>
    <submittedName>
        <fullName evidence="1">Uncharacterized protein</fullName>
    </submittedName>
</protein>
<name>A0AAU9M0H9_9ASTR</name>
<organism evidence="1 2">
    <name type="scientific">Lactuca virosa</name>
    <dbReference type="NCBI Taxonomy" id="75947"/>
    <lineage>
        <taxon>Eukaryota</taxon>
        <taxon>Viridiplantae</taxon>
        <taxon>Streptophyta</taxon>
        <taxon>Embryophyta</taxon>
        <taxon>Tracheophyta</taxon>
        <taxon>Spermatophyta</taxon>
        <taxon>Magnoliopsida</taxon>
        <taxon>eudicotyledons</taxon>
        <taxon>Gunneridae</taxon>
        <taxon>Pentapetalae</taxon>
        <taxon>asterids</taxon>
        <taxon>campanulids</taxon>
        <taxon>Asterales</taxon>
        <taxon>Asteraceae</taxon>
        <taxon>Cichorioideae</taxon>
        <taxon>Cichorieae</taxon>
        <taxon>Lactucinae</taxon>
        <taxon>Lactuca</taxon>
    </lineage>
</organism>
<evidence type="ECO:0000313" key="1">
    <source>
        <dbReference type="EMBL" id="CAH1419645.1"/>
    </source>
</evidence>
<gene>
    <name evidence="1" type="ORF">LVIROSA_LOCUS7162</name>
</gene>
<evidence type="ECO:0000313" key="2">
    <source>
        <dbReference type="Proteomes" id="UP001157418"/>
    </source>
</evidence>
<sequence>MNEGICERTDGKKVEEKLMSSCSRWSNVEGKRIRDTVAGADESQWSAIRGEPAVANENHAYEGAEEGRWKTKALKKMRRWRRIDDGRGLTTRKEHKVVVGV</sequence>
<proteinExistence type="predicted"/>
<comment type="caution">
    <text evidence="1">The sequence shown here is derived from an EMBL/GenBank/DDBJ whole genome shotgun (WGS) entry which is preliminary data.</text>
</comment>
<dbReference type="AlphaFoldDB" id="A0AAU9M0H9"/>
<keyword evidence="2" id="KW-1185">Reference proteome</keyword>